<organism evidence="1 2">
    <name type="scientific">Araneus ventricosus</name>
    <name type="common">Orbweaver spider</name>
    <name type="synonym">Epeira ventricosa</name>
    <dbReference type="NCBI Taxonomy" id="182803"/>
    <lineage>
        <taxon>Eukaryota</taxon>
        <taxon>Metazoa</taxon>
        <taxon>Ecdysozoa</taxon>
        <taxon>Arthropoda</taxon>
        <taxon>Chelicerata</taxon>
        <taxon>Arachnida</taxon>
        <taxon>Araneae</taxon>
        <taxon>Araneomorphae</taxon>
        <taxon>Entelegynae</taxon>
        <taxon>Araneoidea</taxon>
        <taxon>Araneidae</taxon>
        <taxon>Araneus</taxon>
    </lineage>
</organism>
<dbReference type="OrthoDB" id="7130006at2759"/>
<accession>A0A4Y2RQE5</accession>
<gene>
    <name evidence="1" type="ORF">AVEN_109064_1</name>
</gene>
<proteinExistence type="predicted"/>
<comment type="caution">
    <text evidence="1">The sequence shown here is derived from an EMBL/GenBank/DDBJ whole genome shotgun (WGS) entry which is preliminary data.</text>
</comment>
<keyword evidence="2" id="KW-1185">Reference proteome</keyword>
<sequence>ILGIHVNMLSATPKSWDLVKAILVAYIPSLIPPAEYKAFYPFLQKVKMLIAESGYFHLQSTKPDTIGEFPD</sequence>
<dbReference type="EMBL" id="BGPR01146405">
    <property type="protein sequence ID" value="GBN77469.1"/>
    <property type="molecule type" value="Genomic_DNA"/>
</dbReference>
<evidence type="ECO:0000313" key="2">
    <source>
        <dbReference type="Proteomes" id="UP000499080"/>
    </source>
</evidence>
<dbReference type="Proteomes" id="UP000499080">
    <property type="component" value="Unassembled WGS sequence"/>
</dbReference>
<evidence type="ECO:0000313" key="1">
    <source>
        <dbReference type="EMBL" id="GBN77469.1"/>
    </source>
</evidence>
<feature type="non-terminal residue" evidence="1">
    <location>
        <position position="1"/>
    </location>
</feature>
<protein>
    <submittedName>
        <fullName evidence="1">Uncharacterized protein</fullName>
    </submittedName>
</protein>
<name>A0A4Y2RQE5_ARAVE</name>
<reference evidence="1 2" key="1">
    <citation type="journal article" date="2019" name="Sci. Rep.">
        <title>Orb-weaving spider Araneus ventricosus genome elucidates the spidroin gene catalogue.</title>
        <authorList>
            <person name="Kono N."/>
            <person name="Nakamura H."/>
            <person name="Ohtoshi R."/>
            <person name="Moran D.A.P."/>
            <person name="Shinohara A."/>
            <person name="Yoshida Y."/>
            <person name="Fujiwara M."/>
            <person name="Mori M."/>
            <person name="Tomita M."/>
            <person name="Arakawa K."/>
        </authorList>
    </citation>
    <scope>NUCLEOTIDE SEQUENCE [LARGE SCALE GENOMIC DNA]</scope>
</reference>
<dbReference type="AlphaFoldDB" id="A0A4Y2RQE5"/>